<organism evidence="2 3">
    <name type="scientific">Pseudoclavibacter terrae</name>
    <dbReference type="NCBI Taxonomy" id="1530195"/>
    <lineage>
        <taxon>Bacteria</taxon>
        <taxon>Bacillati</taxon>
        <taxon>Actinomycetota</taxon>
        <taxon>Actinomycetes</taxon>
        <taxon>Micrococcales</taxon>
        <taxon>Microbacteriaceae</taxon>
        <taxon>Pseudoclavibacter</taxon>
    </lineage>
</organism>
<keyword evidence="1" id="KW-0812">Transmembrane</keyword>
<feature type="transmembrane region" description="Helical" evidence="1">
    <location>
        <begin position="109"/>
        <end position="130"/>
    </location>
</feature>
<dbReference type="RefSeq" id="WP_151423161.1">
    <property type="nucleotide sequence ID" value="NZ_WBJX01000002.1"/>
</dbReference>
<sequence length="160" mass="16790">MSVDALESFFVATVGAGAALAGLIIVAMSVNVAMIIKIKSMPSRAGATIASLLLIVIVGAAGLIPGISNMAFGGVTLAFTLVVAALYWRTSVIGFKYPNGHLREHILRVAFTVLQLLPMFIGGVLAFGTWEALSWVAAGFLLTFAGATRNAWVLLVEILR</sequence>
<accession>A0A7J5B2G1</accession>
<feature type="transmembrane region" description="Helical" evidence="1">
    <location>
        <begin position="12"/>
        <end position="33"/>
    </location>
</feature>
<feature type="transmembrane region" description="Helical" evidence="1">
    <location>
        <begin position="136"/>
        <end position="159"/>
    </location>
</feature>
<reference evidence="2 3" key="1">
    <citation type="submission" date="2019-09" db="EMBL/GenBank/DDBJ databases">
        <title>Phylogeny of genus Pseudoclavibacter and closely related genus.</title>
        <authorList>
            <person name="Li Y."/>
        </authorList>
    </citation>
    <scope>NUCLEOTIDE SEQUENCE [LARGE SCALE GENOMIC DNA]</scope>
    <source>
        <strain evidence="2 3">THG-MD12</strain>
    </source>
</reference>
<keyword evidence="1" id="KW-1133">Transmembrane helix</keyword>
<dbReference type="AlphaFoldDB" id="A0A7J5B2G1"/>
<evidence type="ECO:0000256" key="1">
    <source>
        <dbReference type="SAM" id="Phobius"/>
    </source>
</evidence>
<protein>
    <recommendedName>
        <fullName evidence="4">Modulator of FtsH protease</fullName>
    </recommendedName>
</protein>
<evidence type="ECO:0000313" key="3">
    <source>
        <dbReference type="Proteomes" id="UP000490386"/>
    </source>
</evidence>
<keyword evidence="3" id="KW-1185">Reference proteome</keyword>
<feature type="transmembrane region" description="Helical" evidence="1">
    <location>
        <begin position="45"/>
        <end position="64"/>
    </location>
</feature>
<dbReference type="Proteomes" id="UP000490386">
    <property type="component" value="Unassembled WGS sequence"/>
</dbReference>
<keyword evidence="1" id="KW-0472">Membrane</keyword>
<evidence type="ECO:0008006" key="4">
    <source>
        <dbReference type="Google" id="ProtNLM"/>
    </source>
</evidence>
<proteinExistence type="predicted"/>
<comment type="caution">
    <text evidence="2">The sequence shown here is derived from an EMBL/GenBank/DDBJ whole genome shotgun (WGS) entry which is preliminary data.</text>
</comment>
<evidence type="ECO:0000313" key="2">
    <source>
        <dbReference type="EMBL" id="KAB1638058.1"/>
    </source>
</evidence>
<dbReference type="EMBL" id="WBJX01000002">
    <property type="protein sequence ID" value="KAB1638058.1"/>
    <property type="molecule type" value="Genomic_DNA"/>
</dbReference>
<name>A0A7J5B2G1_9MICO</name>
<dbReference type="OrthoDB" id="5114046at2"/>
<gene>
    <name evidence="2" type="ORF">F8O03_06470</name>
</gene>
<feature type="transmembrane region" description="Helical" evidence="1">
    <location>
        <begin position="70"/>
        <end position="88"/>
    </location>
</feature>